<reference evidence="2" key="1">
    <citation type="submission" date="2014-04" db="EMBL/GenBank/DDBJ databases">
        <title>Evolutionary Origins and Diversification of the Mycorrhizal Mutualists.</title>
        <authorList>
            <consortium name="DOE Joint Genome Institute"/>
            <consortium name="Mycorrhizal Genomics Consortium"/>
            <person name="Kohler A."/>
            <person name="Kuo A."/>
            <person name="Nagy L.G."/>
            <person name="Floudas D."/>
            <person name="Copeland A."/>
            <person name="Barry K.W."/>
            <person name="Cichocki N."/>
            <person name="Veneault-Fourrey C."/>
            <person name="LaButti K."/>
            <person name="Lindquist E.A."/>
            <person name="Lipzen A."/>
            <person name="Lundell T."/>
            <person name="Morin E."/>
            <person name="Murat C."/>
            <person name="Riley R."/>
            <person name="Ohm R."/>
            <person name="Sun H."/>
            <person name="Tunlid A."/>
            <person name="Henrissat B."/>
            <person name="Grigoriev I.V."/>
            <person name="Hibbett D.S."/>
            <person name="Martin F."/>
        </authorList>
    </citation>
    <scope>NUCLEOTIDE SEQUENCE [LARGE SCALE GENOMIC DNA]</scope>
    <source>
        <strain evidence="2">FD-334 SS-4</strain>
    </source>
</reference>
<proteinExistence type="predicted"/>
<dbReference type="AlphaFoldDB" id="A0A0D2QE66"/>
<accession>A0A0D2QE66</accession>
<evidence type="ECO:0000313" key="2">
    <source>
        <dbReference type="Proteomes" id="UP000054270"/>
    </source>
</evidence>
<protein>
    <submittedName>
        <fullName evidence="1">Uncharacterized protein</fullName>
    </submittedName>
</protein>
<dbReference type="EMBL" id="KN817518">
    <property type="protein sequence ID" value="KJA29895.1"/>
    <property type="molecule type" value="Genomic_DNA"/>
</dbReference>
<keyword evidence="2" id="KW-1185">Reference proteome</keyword>
<evidence type="ECO:0000313" key="1">
    <source>
        <dbReference type="EMBL" id="KJA29895.1"/>
    </source>
</evidence>
<sequence>MSLPRSHLCQAPPPKPHIPHVALLLLPARTCTRPIFAAFSPESFIKRHQNTMFPKVLRFRGHDPLADADRLQTLSDNAYSGH</sequence>
<dbReference type="Proteomes" id="UP000054270">
    <property type="component" value="Unassembled WGS sequence"/>
</dbReference>
<organism evidence="1 2">
    <name type="scientific">Hypholoma sublateritium (strain FD-334 SS-4)</name>
    <dbReference type="NCBI Taxonomy" id="945553"/>
    <lineage>
        <taxon>Eukaryota</taxon>
        <taxon>Fungi</taxon>
        <taxon>Dikarya</taxon>
        <taxon>Basidiomycota</taxon>
        <taxon>Agaricomycotina</taxon>
        <taxon>Agaricomycetes</taxon>
        <taxon>Agaricomycetidae</taxon>
        <taxon>Agaricales</taxon>
        <taxon>Agaricineae</taxon>
        <taxon>Strophariaceae</taxon>
        <taxon>Hypholoma</taxon>
    </lineage>
</organism>
<name>A0A0D2QE66_HYPSF</name>
<gene>
    <name evidence="1" type="ORF">HYPSUDRAFT_245165</name>
</gene>